<dbReference type="Gene3D" id="3.30.1370.30">
    <property type="match status" value="1"/>
</dbReference>
<dbReference type="GO" id="GO:0005840">
    <property type="term" value="C:ribosome"/>
    <property type="evidence" value="ECO:0007669"/>
    <property type="project" value="UniProtKB-KW"/>
</dbReference>
<sequence>MPLHADLLVRLRNASMARMRSVPVPYTQANLSILSILLQQGFIHSMTKGTVNHISDPAAFKAATLPAQRLWVNLKYSRNDTPVLSTLDLVSKPSKRIWMDREELVRFVSFRRSQFVRPLEMGEVAIVDCGKEGWWEAREAVKRGIKGGEVVARAA</sequence>
<dbReference type="GO" id="GO:0006412">
    <property type="term" value="P:translation"/>
    <property type="evidence" value="ECO:0007669"/>
    <property type="project" value="InterPro"/>
</dbReference>
<gene>
    <name evidence="4" type="ORF">BDZ90DRAFT_255397</name>
</gene>
<keyword evidence="5" id="KW-1185">Reference proteome</keyword>
<dbReference type="GO" id="GO:0003735">
    <property type="term" value="F:structural constituent of ribosome"/>
    <property type="evidence" value="ECO:0007669"/>
    <property type="project" value="InterPro"/>
</dbReference>
<proteinExistence type="inferred from homology"/>
<evidence type="ECO:0000313" key="4">
    <source>
        <dbReference type="EMBL" id="PWN25621.1"/>
    </source>
</evidence>
<protein>
    <submittedName>
        <fullName evidence="4">Ribosomal protein S8</fullName>
    </submittedName>
</protein>
<dbReference type="InterPro" id="IPR000630">
    <property type="entry name" value="Ribosomal_uS8"/>
</dbReference>
<keyword evidence="2 4" id="KW-0689">Ribosomal protein</keyword>
<evidence type="ECO:0000256" key="1">
    <source>
        <dbReference type="ARBA" id="ARBA00006471"/>
    </source>
</evidence>
<dbReference type="Proteomes" id="UP000245884">
    <property type="component" value="Unassembled WGS sequence"/>
</dbReference>
<dbReference type="Pfam" id="PF00410">
    <property type="entry name" value="Ribosomal_S8"/>
    <property type="match status" value="1"/>
</dbReference>
<dbReference type="RefSeq" id="XP_025360233.1">
    <property type="nucleotide sequence ID" value="XM_025507850.1"/>
</dbReference>
<dbReference type="STRING" id="1569628.A0A316UML9"/>
<reference evidence="4 5" key="1">
    <citation type="journal article" date="2018" name="Mol. Biol. Evol.">
        <title>Broad Genomic Sampling Reveals a Smut Pathogenic Ancestry of the Fungal Clade Ustilaginomycotina.</title>
        <authorList>
            <person name="Kijpornyongpan T."/>
            <person name="Mondo S.J."/>
            <person name="Barry K."/>
            <person name="Sandor L."/>
            <person name="Lee J."/>
            <person name="Lipzen A."/>
            <person name="Pangilinan J."/>
            <person name="LaButti K."/>
            <person name="Hainaut M."/>
            <person name="Henrissat B."/>
            <person name="Grigoriev I.V."/>
            <person name="Spatafora J.W."/>
            <person name="Aime M.C."/>
        </authorList>
    </citation>
    <scope>NUCLEOTIDE SEQUENCE [LARGE SCALE GENOMIC DNA]</scope>
    <source>
        <strain evidence="4 5">MCA 5214</strain>
    </source>
</reference>
<name>A0A316UML9_9BASI</name>
<dbReference type="Gene3D" id="3.30.1490.10">
    <property type="match status" value="1"/>
</dbReference>
<comment type="similarity">
    <text evidence="1">Belongs to the universal ribosomal protein uS8 family.</text>
</comment>
<organism evidence="4 5">
    <name type="scientific">Jaminaea rosea</name>
    <dbReference type="NCBI Taxonomy" id="1569628"/>
    <lineage>
        <taxon>Eukaryota</taxon>
        <taxon>Fungi</taxon>
        <taxon>Dikarya</taxon>
        <taxon>Basidiomycota</taxon>
        <taxon>Ustilaginomycotina</taxon>
        <taxon>Exobasidiomycetes</taxon>
        <taxon>Microstromatales</taxon>
        <taxon>Microstromatales incertae sedis</taxon>
        <taxon>Jaminaea</taxon>
    </lineage>
</organism>
<dbReference type="AlphaFoldDB" id="A0A316UML9"/>
<evidence type="ECO:0000256" key="2">
    <source>
        <dbReference type="ARBA" id="ARBA00022980"/>
    </source>
</evidence>
<evidence type="ECO:0000256" key="3">
    <source>
        <dbReference type="ARBA" id="ARBA00023274"/>
    </source>
</evidence>
<dbReference type="GeneID" id="37029673"/>
<dbReference type="SUPFAM" id="SSF56047">
    <property type="entry name" value="Ribosomal protein S8"/>
    <property type="match status" value="1"/>
</dbReference>
<evidence type="ECO:0000313" key="5">
    <source>
        <dbReference type="Proteomes" id="UP000245884"/>
    </source>
</evidence>
<keyword evidence="3" id="KW-0687">Ribonucleoprotein</keyword>
<dbReference type="OrthoDB" id="409928at2759"/>
<accession>A0A316UML9</accession>
<dbReference type="EMBL" id="KZ819675">
    <property type="protein sequence ID" value="PWN25621.1"/>
    <property type="molecule type" value="Genomic_DNA"/>
</dbReference>
<dbReference type="GO" id="GO:1990904">
    <property type="term" value="C:ribonucleoprotein complex"/>
    <property type="evidence" value="ECO:0007669"/>
    <property type="project" value="UniProtKB-KW"/>
</dbReference>
<dbReference type="InterPro" id="IPR035987">
    <property type="entry name" value="Ribosomal_uS8_sf"/>
</dbReference>